<dbReference type="Proteomes" id="UP001295444">
    <property type="component" value="Chromosome 06"/>
</dbReference>
<gene>
    <name evidence="2" type="ORF">PECUL_23A031358</name>
</gene>
<evidence type="ECO:0000313" key="3">
    <source>
        <dbReference type="Proteomes" id="UP001295444"/>
    </source>
</evidence>
<sequence length="108" mass="12124">MQAPQGLPPGSLMADKSCSLASSDNRVDILTKLDHIFAKFWSRLSEQLKTCKHQKPTGNAPRQMSSGSTGEKGTLTLAKARQKQQRKHYTSLQEDLHQGTFKNWVLRD</sequence>
<protein>
    <submittedName>
        <fullName evidence="2">Uncharacterized protein</fullName>
    </submittedName>
</protein>
<accession>A0AAD1SGX5</accession>
<feature type="region of interest" description="Disordered" evidence="1">
    <location>
        <begin position="50"/>
        <end position="91"/>
    </location>
</feature>
<name>A0AAD1SGX5_PELCU</name>
<feature type="compositionally biased region" description="Polar residues" evidence="1">
    <location>
        <begin position="56"/>
        <end position="71"/>
    </location>
</feature>
<feature type="compositionally biased region" description="Basic residues" evidence="1">
    <location>
        <begin position="80"/>
        <end position="89"/>
    </location>
</feature>
<reference evidence="2" key="1">
    <citation type="submission" date="2022-03" db="EMBL/GenBank/DDBJ databases">
        <authorList>
            <person name="Alioto T."/>
            <person name="Alioto T."/>
            <person name="Gomez Garrido J."/>
        </authorList>
    </citation>
    <scope>NUCLEOTIDE SEQUENCE</scope>
</reference>
<evidence type="ECO:0000313" key="2">
    <source>
        <dbReference type="EMBL" id="CAH2301307.1"/>
    </source>
</evidence>
<keyword evidence="3" id="KW-1185">Reference proteome</keyword>
<dbReference type="EMBL" id="OW240917">
    <property type="protein sequence ID" value="CAH2301307.1"/>
    <property type="molecule type" value="Genomic_DNA"/>
</dbReference>
<dbReference type="AlphaFoldDB" id="A0AAD1SGX5"/>
<organism evidence="2 3">
    <name type="scientific">Pelobates cultripes</name>
    <name type="common">Western spadefoot toad</name>
    <dbReference type="NCBI Taxonomy" id="61616"/>
    <lineage>
        <taxon>Eukaryota</taxon>
        <taxon>Metazoa</taxon>
        <taxon>Chordata</taxon>
        <taxon>Craniata</taxon>
        <taxon>Vertebrata</taxon>
        <taxon>Euteleostomi</taxon>
        <taxon>Amphibia</taxon>
        <taxon>Batrachia</taxon>
        <taxon>Anura</taxon>
        <taxon>Pelobatoidea</taxon>
        <taxon>Pelobatidae</taxon>
        <taxon>Pelobates</taxon>
    </lineage>
</organism>
<proteinExistence type="predicted"/>
<evidence type="ECO:0000256" key="1">
    <source>
        <dbReference type="SAM" id="MobiDB-lite"/>
    </source>
</evidence>